<dbReference type="SUPFAM" id="SSF52540">
    <property type="entry name" value="P-loop containing nucleoside triphosphate hydrolases"/>
    <property type="match status" value="1"/>
</dbReference>
<dbReference type="GO" id="GO:0005524">
    <property type="term" value="F:ATP binding"/>
    <property type="evidence" value="ECO:0007669"/>
    <property type="project" value="UniProtKB-UniRule"/>
</dbReference>
<feature type="binding site" evidence="14">
    <location>
        <begin position="110"/>
        <end position="117"/>
    </location>
    <ligand>
        <name>ATP</name>
        <dbReference type="ChEBI" id="CHEBI:30616"/>
    </ligand>
</feature>
<feature type="domain" description="SH3" evidence="16">
    <location>
        <begin position="1044"/>
        <end position="1101"/>
    </location>
</feature>
<evidence type="ECO:0000256" key="10">
    <source>
        <dbReference type="ARBA" id="ARBA00023203"/>
    </source>
</evidence>
<evidence type="ECO:0000259" key="18">
    <source>
        <dbReference type="PROSITE" id="PS51757"/>
    </source>
</evidence>
<keyword evidence="20" id="KW-1185">Reference proteome</keyword>
<dbReference type="GO" id="GO:0005737">
    <property type="term" value="C:cytoplasm"/>
    <property type="evidence" value="ECO:0007669"/>
    <property type="project" value="TreeGrafter"/>
</dbReference>
<dbReference type="CDD" id="cd01378">
    <property type="entry name" value="MYSc_Myo1"/>
    <property type="match status" value="1"/>
</dbReference>
<evidence type="ECO:0000259" key="17">
    <source>
        <dbReference type="PROSITE" id="PS51456"/>
    </source>
</evidence>
<dbReference type="Proteomes" id="UP001356427">
    <property type="component" value="Unassembled WGS sequence"/>
</dbReference>
<dbReference type="GO" id="GO:0005886">
    <property type="term" value="C:plasma membrane"/>
    <property type="evidence" value="ECO:0007669"/>
    <property type="project" value="TreeGrafter"/>
</dbReference>
<dbReference type="Gene3D" id="2.30.30.40">
    <property type="entry name" value="SH3 Domains"/>
    <property type="match status" value="1"/>
</dbReference>
<dbReference type="InterPro" id="IPR036028">
    <property type="entry name" value="SH3-like_dom_sf"/>
</dbReference>
<dbReference type="InterPro" id="IPR036961">
    <property type="entry name" value="Kinesin_motor_dom_sf"/>
</dbReference>
<dbReference type="Gene3D" id="1.20.120.720">
    <property type="entry name" value="Myosin VI head, motor domain, U50 subdomain"/>
    <property type="match status" value="1"/>
</dbReference>
<feature type="domain" description="TH1" evidence="18">
    <location>
        <begin position="722"/>
        <end position="915"/>
    </location>
</feature>
<dbReference type="AlphaFoldDB" id="A0AAN8RGN3"/>
<dbReference type="SMART" id="SM00242">
    <property type="entry name" value="MYSc"/>
    <property type="match status" value="1"/>
</dbReference>
<keyword evidence="7" id="KW-0040">ANK repeat</keyword>
<dbReference type="FunFam" id="1.20.58.530:FF:000007">
    <property type="entry name" value="Myosin IE"/>
    <property type="match status" value="1"/>
</dbReference>
<keyword evidence="2 13" id="KW-0728">SH3 domain</keyword>
<dbReference type="PRINTS" id="PR00193">
    <property type="entry name" value="MYOSINHEAVY"/>
</dbReference>
<dbReference type="PANTHER" id="PTHR13140:SF865">
    <property type="entry name" value="MYOSIN IEB"/>
    <property type="match status" value="1"/>
</dbReference>
<organism evidence="19 20">
    <name type="scientific">Coregonus suidteri</name>
    <dbReference type="NCBI Taxonomy" id="861788"/>
    <lineage>
        <taxon>Eukaryota</taxon>
        <taxon>Metazoa</taxon>
        <taxon>Chordata</taxon>
        <taxon>Craniata</taxon>
        <taxon>Vertebrata</taxon>
        <taxon>Euteleostomi</taxon>
        <taxon>Actinopterygii</taxon>
        <taxon>Neopterygii</taxon>
        <taxon>Teleostei</taxon>
        <taxon>Protacanthopterygii</taxon>
        <taxon>Salmoniformes</taxon>
        <taxon>Salmonidae</taxon>
        <taxon>Coregoninae</taxon>
        <taxon>Coregonus</taxon>
    </lineage>
</organism>
<feature type="region of interest" description="Disordered" evidence="15">
    <location>
        <begin position="912"/>
        <end position="1010"/>
    </location>
</feature>
<comment type="caution">
    <text evidence="19">The sequence shown here is derived from an EMBL/GenBank/DDBJ whole genome shotgun (WGS) entry which is preliminary data.</text>
</comment>
<evidence type="ECO:0000256" key="13">
    <source>
        <dbReference type="PROSITE-ProRule" id="PRU00192"/>
    </source>
</evidence>
<keyword evidence="3" id="KW-0597">Phosphoprotein</keyword>
<evidence type="ECO:0000256" key="1">
    <source>
        <dbReference type="ARBA" id="ARBA00008314"/>
    </source>
</evidence>
<dbReference type="GO" id="GO:0051015">
    <property type="term" value="F:actin filament binding"/>
    <property type="evidence" value="ECO:0007669"/>
    <property type="project" value="TreeGrafter"/>
</dbReference>
<dbReference type="InterPro" id="IPR036072">
    <property type="entry name" value="MYSc_Myo1"/>
</dbReference>
<dbReference type="InterPro" id="IPR001609">
    <property type="entry name" value="Myosin_head_motor_dom-like"/>
</dbReference>
<dbReference type="InterPro" id="IPR027417">
    <property type="entry name" value="P-loop_NTPase"/>
</dbReference>
<dbReference type="GO" id="GO:0005516">
    <property type="term" value="F:calmodulin binding"/>
    <property type="evidence" value="ECO:0007669"/>
    <property type="project" value="UniProtKB-KW"/>
</dbReference>
<comment type="function">
    <text evidence="11">Induces bone resorption, acting probably through a signaling cascade which results in the secretion of factor(s) enhancing osteoclast formation and activity.</text>
</comment>
<dbReference type="Gene3D" id="1.20.58.530">
    <property type="match status" value="1"/>
</dbReference>
<feature type="domain" description="Myosin motor" evidence="17">
    <location>
        <begin position="17"/>
        <end position="684"/>
    </location>
</feature>
<dbReference type="PROSITE" id="PS50002">
    <property type="entry name" value="SH3"/>
    <property type="match status" value="1"/>
</dbReference>
<dbReference type="Gene3D" id="1.10.10.820">
    <property type="match status" value="1"/>
</dbReference>
<dbReference type="Pfam" id="PF06017">
    <property type="entry name" value="Myosin_TH1"/>
    <property type="match status" value="1"/>
</dbReference>
<keyword evidence="8 14" id="KW-0518">Myosin</keyword>
<evidence type="ECO:0000256" key="7">
    <source>
        <dbReference type="ARBA" id="ARBA00023043"/>
    </source>
</evidence>
<evidence type="ECO:0000313" key="19">
    <source>
        <dbReference type="EMBL" id="KAK6326977.1"/>
    </source>
</evidence>
<keyword evidence="9 14" id="KW-0505">Motor protein</keyword>
<evidence type="ECO:0000256" key="6">
    <source>
        <dbReference type="ARBA" id="ARBA00022860"/>
    </source>
</evidence>
<keyword evidence="6" id="KW-0112">Calmodulin-binding</keyword>
<feature type="region of interest" description="Actin-binding" evidence="14">
    <location>
        <begin position="561"/>
        <end position="583"/>
    </location>
</feature>
<dbReference type="GO" id="GO:0006897">
    <property type="term" value="P:endocytosis"/>
    <property type="evidence" value="ECO:0007669"/>
    <property type="project" value="TreeGrafter"/>
</dbReference>
<dbReference type="PRINTS" id="PR00452">
    <property type="entry name" value="SH3DOMAIN"/>
</dbReference>
<evidence type="ECO:0000313" key="20">
    <source>
        <dbReference type="Proteomes" id="UP001356427"/>
    </source>
</evidence>
<dbReference type="FunFam" id="2.30.30.40:FF:000072">
    <property type="entry name" value="Unconventional Myosin IB"/>
    <property type="match status" value="1"/>
</dbReference>
<evidence type="ECO:0000256" key="4">
    <source>
        <dbReference type="ARBA" id="ARBA00022741"/>
    </source>
</evidence>
<dbReference type="Pfam" id="PF14604">
    <property type="entry name" value="SH3_9"/>
    <property type="match status" value="1"/>
</dbReference>
<dbReference type="SMART" id="SM00326">
    <property type="entry name" value="SH3"/>
    <property type="match status" value="1"/>
</dbReference>
<evidence type="ECO:0000256" key="3">
    <source>
        <dbReference type="ARBA" id="ARBA00022553"/>
    </source>
</evidence>
<evidence type="ECO:0000256" key="11">
    <source>
        <dbReference type="ARBA" id="ARBA00037432"/>
    </source>
</evidence>
<dbReference type="FunFam" id="1.20.5.4820:FF:000004">
    <property type="entry name" value="Myosin IE"/>
    <property type="match status" value="1"/>
</dbReference>
<dbReference type="EMBL" id="JAGTTL010000002">
    <property type="protein sequence ID" value="KAK6326977.1"/>
    <property type="molecule type" value="Genomic_DNA"/>
</dbReference>
<name>A0AAN8RGN3_9TELE</name>
<dbReference type="GO" id="GO:0016459">
    <property type="term" value="C:myosin complex"/>
    <property type="evidence" value="ECO:0007669"/>
    <property type="project" value="UniProtKB-KW"/>
</dbReference>
<accession>A0AAN8RGN3</accession>
<dbReference type="FunFam" id="1.10.10.820:FF:000001">
    <property type="entry name" value="Myosin heavy chain"/>
    <property type="match status" value="1"/>
</dbReference>
<dbReference type="Gene3D" id="3.40.850.10">
    <property type="entry name" value="Kinesin motor domain"/>
    <property type="match status" value="1"/>
</dbReference>
<evidence type="ECO:0000256" key="15">
    <source>
        <dbReference type="SAM" id="MobiDB-lite"/>
    </source>
</evidence>
<dbReference type="GO" id="GO:0005902">
    <property type="term" value="C:microvillus"/>
    <property type="evidence" value="ECO:0007669"/>
    <property type="project" value="TreeGrafter"/>
</dbReference>
<dbReference type="CDD" id="cd11827">
    <property type="entry name" value="SH3_MyoIe_If_like"/>
    <property type="match status" value="1"/>
</dbReference>
<dbReference type="PROSITE" id="PS51456">
    <property type="entry name" value="MYOSIN_MOTOR"/>
    <property type="match status" value="1"/>
</dbReference>
<dbReference type="Pfam" id="PF00063">
    <property type="entry name" value="Myosin_head"/>
    <property type="match status" value="1"/>
</dbReference>
<feature type="compositionally biased region" description="Low complexity" evidence="15">
    <location>
        <begin position="962"/>
        <end position="979"/>
    </location>
</feature>
<proteinExistence type="inferred from homology"/>
<gene>
    <name evidence="19" type="ORF">J4Q44_G00026220</name>
</gene>
<feature type="region of interest" description="Disordered" evidence="15">
    <location>
        <begin position="1023"/>
        <end position="1047"/>
    </location>
</feature>
<dbReference type="PANTHER" id="PTHR13140">
    <property type="entry name" value="MYOSIN"/>
    <property type="match status" value="1"/>
</dbReference>
<dbReference type="PROSITE" id="PS51757">
    <property type="entry name" value="TH1"/>
    <property type="match status" value="1"/>
</dbReference>
<evidence type="ECO:0000256" key="5">
    <source>
        <dbReference type="ARBA" id="ARBA00022840"/>
    </source>
</evidence>
<dbReference type="FunFam" id="1.20.120.720:FF:000010">
    <property type="entry name" value="Unconventional myosin-Ie"/>
    <property type="match status" value="1"/>
</dbReference>
<evidence type="ECO:0000259" key="16">
    <source>
        <dbReference type="PROSITE" id="PS50002"/>
    </source>
</evidence>
<feature type="compositionally biased region" description="Low complexity" evidence="15">
    <location>
        <begin position="987"/>
        <end position="1003"/>
    </location>
</feature>
<comment type="similarity">
    <text evidence="1 14">Belongs to the TRAFAC class myosin-kinesin ATPase superfamily. Myosin family.</text>
</comment>
<dbReference type="Gene3D" id="1.20.5.4820">
    <property type="match status" value="1"/>
</dbReference>
<evidence type="ECO:0000256" key="14">
    <source>
        <dbReference type="PROSITE-ProRule" id="PRU00782"/>
    </source>
</evidence>
<evidence type="ECO:0000256" key="12">
    <source>
        <dbReference type="ARBA" id="ARBA00040640"/>
    </source>
</evidence>
<evidence type="ECO:0000256" key="8">
    <source>
        <dbReference type="ARBA" id="ARBA00023123"/>
    </source>
</evidence>
<dbReference type="InterPro" id="IPR001452">
    <property type="entry name" value="SH3_domain"/>
</dbReference>
<dbReference type="InterPro" id="IPR010926">
    <property type="entry name" value="Myosin_TH1"/>
</dbReference>
<dbReference type="InterPro" id="IPR035507">
    <property type="entry name" value="Ie/If_SH3"/>
</dbReference>
<sequence>MGSKERYHWQTQNVKISGVDDMVLLSKINEDAITDNLKKRYMDDYIFTYIGSVLISVNPFKQLPYFTDREVELYQGAAQYENPPHIYALADNMYRNMMIDCENQCVIISGESGAGKTVAAKYIMGYISKVSGGGSKVQHVKDIILQSNPLLEAFGNAKTVRNNNSSRFGKYFEIQFSRGGEPDGGKISNFLLEKSRVVSQNQGERNFHIYYQLLMGATKEMRENLGVTTPDYYLYLNQSGTYTVEDVNDKKEFSDTMEAMSVVGLSVDEQDMVLQIVAGILHLGNIAFREEGNYAVVESEDFLAFPAYLLGISQEGLKNKLTSRIMDSKWGGKTESIAVTLNTEQASFTRDALSKALYSRLFDFLVDSINKAIQKDHEEFNIGVLDIYGFEIFQFCINFVNEKLQQIFIELTLKAEQEEYVQEGIKWTPIEYFNNKIVCDLIESKLNPPGIMSILDDVCATMHAKGEGADQTLIQKLQGGISSHEHFNSWNKGFIVHHYAGKVSYDVSGFCERNRDVLFNDIIELMQSSEFAFIKTLFPENLEAEKKGRPTTASSKIKKQANNLVQTLMKCTPHYIRCIKPNETKKPRDWEDSRAKHQVEYLGLRENIRVRRAGYAFRRAFAKFLQRYAILTRETWPQWTGEERKGVLHLLHSVNMDQDQYQLGKTKIFIKAPESLFLLEEMRERKYNGYARAIQKAWRKHIAVRKYVKMREEGNDILLNKKERRRNSLNRNFVGDYIGTDNHPEIRQFVGRREKIDFADVVAKYDRRFRTVKRDLILTPKFLYLIGREKVKQGPDKGQIHEVLKRQIEVEKIQSVSLSTLQDDFFIIHEEHYDSVLQCIFKTEFLSLLYKRYDEKTQRKLPLKFNNLLEFKVKKGGWGPFSAAGSRQIQFQPGQGDEVVVKPSSKVLIVTIGPGLPKNSRPTRRDNRKSRYMGNQPPGSRQQSQGAPRGRGRGGGGGQRGGPPSSRASRVSLLRRQSSMEQPTLPRQQGTRQTNNRSNNQSQADTTFMNVPDQGVAGLHRRLSKEVKPSPGAGRPKPAPKPKPRSPECRALYAYDAQDTDELSFNAEDVIEILTEDPSGWWFGRLRGREGMFPGNYVKKI</sequence>
<dbReference type="SUPFAM" id="SSF50044">
    <property type="entry name" value="SH3-domain"/>
    <property type="match status" value="1"/>
</dbReference>
<keyword evidence="5 14" id="KW-0067">ATP-binding</keyword>
<feature type="compositionally biased region" description="Low complexity" evidence="15">
    <location>
        <begin position="939"/>
        <end position="948"/>
    </location>
</feature>
<dbReference type="GO" id="GO:0007015">
    <property type="term" value="P:actin filament organization"/>
    <property type="evidence" value="ECO:0007669"/>
    <property type="project" value="TreeGrafter"/>
</dbReference>
<protein>
    <recommendedName>
        <fullName evidence="12">Osteoclast-stimulating factor 1</fullName>
    </recommendedName>
</protein>
<dbReference type="FunFam" id="3.40.850.10:FF:000101">
    <property type="entry name" value="Slow myosin heavy chain 2"/>
    <property type="match status" value="1"/>
</dbReference>
<dbReference type="GO" id="GO:0000146">
    <property type="term" value="F:microfilament motor activity"/>
    <property type="evidence" value="ECO:0007669"/>
    <property type="project" value="TreeGrafter"/>
</dbReference>
<keyword evidence="4 14" id="KW-0547">Nucleotide-binding</keyword>
<evidence type="ECO:0000256" key="2">
    <source>
        <dbReference type="ARBA" id="ARBA00022443"/>
    </source>
</evidence>
<keyword evidence="10 14" id="KW-0009">Actin-binding</keyword>
<reference evidence="19 20" key="1">
    <citation type="submission" date="2021-04" db="EMBL/GenBank/DDBJ databases">
        <authorList>
            <person name="De Guttry C."/>
            <person name="Zahm M."/>
            <person name="Klopp C."/>
            <person name="Cabau C."/>
            <person name="Louis A."/>
            <person name="Berthelot C."/>
            <person name="Parey E."/>
            <person name="Roest Crollius H."/>
            <person name="Montfort J."/>
            <person name="Robinson-Rechavi M."/>
            <person name="Bucao C."/>
            <person name="Bouchez O."/>
            <person name="Gislard M."/>
            <person name="Lluch J."/>
            <person name="Milhes M."/>
            <person name="Lampietro C."/>
            <person name="Lopez Roques C."/>
            <person name="Donnadieu C."/>
            <person name="Braasch I."/>
            <person name="Desvignes T."/>
            <person name="Postlethwait J."/>
            <person name="Bobe J."/>
            <person name="Wedekind C."/>
            <person name="Guiguen Y."/>
        </authorList>
    </citation>
    <scope>NUCLEOTIDE SEQUENCE [LARGE SCALE GENOMIC DNA]</scope>
    <source>
        <strain evidence="19">Cs_M1</strain>
        <tissue evidence="19">Blood</tissue>
    </source>
</reference>
<evidence type="ECO:0000256" key="9">
    <source>
        <dbReference type="ARBA" id="ARBA00023175"/>
    </source>
</evidence>